<evidence type="ECO:0000256" key="5">
    <source>
        <dbReference type="ARBA" id="ARBA00023136"/>
    </source>
</evidence>
<feature type="transmembrane region" description="Helical" evidence="6">
    <location>
        <begin position="112"/>
        <end position="134"/>
    </location>
</feature>
<dbReference type="Gene3D" id="1.20.950.20">
    <property type="entry name" value="Transmembrane di-heme cytochromes, Chain C"/>
    <property type="match status" value="1"/>
</dbReference>
<feature type="transmembrane region" description="Helical" evidence="6">
    <location>
        <begin position="146"/>
        <end position="165"/>
    </location>
</feature>
<evidence type="ECO:0000256" key="1">
    <source>
        <dbReference type="ARBA" id="ARBA00004651"/>
    </source>
</evidence>
<dbReference type="GO" id="GO:0009326">
    <property type="term" value="C:formate dehydrogenase complex"/>
    <property type="evidence" value="ECO:0007669"/>
    <property type="project" value="TreeGrafter"/>
</dbReference>
<sequence length="201" mass="22326">MAEMIRKSSVDEVVNHWVLAGSCLLLMITGFAFLFHLEPVGSMFGGFNTMKDVHNWGGVVFSLSLLYSMKHYLADAFEYDADDLQWFKVAGGYLSHKVTVPPMGKYNPGQKLYYLAIVACGLGISISGFGIWLMKDDSTIMLLSHLVHNIAFCVFAIAVPVHIYLSTLANPGTFQIMVNGKLPLALARKRYPKWIKAVGKM</sequence>
<evidence type="ECO:0000256" key="3">
    <source>
        <dbReference type="ARBA" id="ARBA00022692"/>
    </source>
</evidence>
<dbReference type="RefSeq" id="WP_073613372.1">
    <property type="nucleotide sequence ID" value="NZ_FRFE01000008.1"/>
</dbReference>
<reference evidence="8 9" key="1">
    <citation type="submission" date="2016-12" db="EMBL/GenBank/DDBJ databases">
        <authorList>
            <person name="Song W.-J."/>
            <person name="Kurnit D.M."/>
        </authorList>
    </citation>
    <scope>NUCLEOTIDE SEQUENCE [LARGE SCALE GENOMIC DNA]</scope>
    <source>
        <strain evidence="8 9">DSM 18488</strain>
    </source>
</reference>
<dbReference type="PANTHER" id="PTHR30074">
    <property type="entry name" value="FORMATE DEHYDROGENASE, NITRATE-INDUCIBLE, CYTOCHROME B556 FDN SUBUNIT"/>
    <property type="match status" value="1"/>
</dbReference>
<gene>
    <name evidence="8" type="ORF">SAMN02745220_02083</name>
</gene>
<comment type="subcellular location">
    <subcellularLocation>
        <location evidence="1">Cell membrane</location>
        <topology evidence="1">Multi-pass membrane protein</topology>
    </subcellularLocation>
</comment>
<dbReference type="GO" id="GO:0009055">
    <property type="term" value="F:electron transfer activity"/>
    <property type="evidence" value="ECO:0007669"/>
    <property type="project" value="InterPro"/>
</dbReference>
<dbReference type="GO" id="GO:0022904">
    <property type="term" value="P:respiratory electron transport chain"/>
    <property type="evidence" value="ECO:0007669"/>
    <property type="project" value="InterPro"/>
</dbReference>
<dbReference type="GO" id="GO:0005886">
    <property type="term" value="C:plasma membrane"/>
    <property type="evidence" value="ECO:0007669"/>
    <property type="project" value="UniProtKB-SubCell"/>
</dbReference>
<dbReference type="Pfam" id="PF01292">
    <property type="entry name" value="Ni_hydr_CYTB"/>
    <property type="match status" value="1"/>
</dbReference>
<dbReference type="GO" id="GO:0036397">
    <property type="term" value="F:formate dehydrogenase (quinone) activity"/>
    <property type="evidence" value="ECO:0007669"/>
    <property type="project" value="TreeGrafter"/>
</dbReference>
<proteinExistence type="predicted"/>
<evidence type="ECO:0000256" key="2">
    <source>
        <dbReference type="ARBA" id="ARBA00022475"/>
    </source>
</evidence>
<dbReference type="SUPFAM" id="SSF81342">
    <property type="entry name" value="Transmembrane di-heme cytochromes"/>
    <property type="match status" value="1"/>
</dbReference>
<organism evidence="8 9">
    <name type="scientific">Desulfopila aestuarii DSM 18488</name>
    <dbReference type="NCBI Taxonomy" id="1121416"/>
    <lineage>
        <taxon>Bacteria</taxon>
        <taxon>Pseudomonadati</taxon>
        <taxon>Thermodesulfobacteriota</taxon>
        <taxon>Desulfobulbia</taxon>
        <taxon>Desulfobulbales</taxon>
        <taxon>Desulfocapsaceae</taxon>
        <taxon>Desulfopila</taxon>
    </lineage>
</organism>
<name>A0A1M7Y631_9BACT</name>
<feature type="transmembrane region" description="Helical" evidence="6">
    <location>
        <begin position="16"/>
        <end position="35"/>
    </location>
</feature>
<dbReference type="GO" id="GO:0009061">
    <property type="term" value="P:anaerobic respiration"/>
    <property type="evidence" value="ECO:0007669"/>
    <property type="project" value="TreeGrafter"/>
</dbReference>
<dbReference type="InterPro" id="IPR051817">
    <property type="entry name" value="FDH_cytochrome_b556_subunit"/>
</dbReference>
<evidence type="ECO:0000256" key="4">
    <source>
        <dbReference type="ARBA" id="ARBA00022989"/>
    </source>
</evidence>
<dbReference type="PANTHER" id="PTHR30074:SF5">
    <property type="entry name" value="FORMATE DEHYDROGENASE, NITRATE-INDUCIBLE, CYTOCHROME B556(FDN) SUBUNIT"/>
    <property type="match status" value="1"/>
</dbReference>
<dbReference type="STRING" id="1121416.SAMN02745220_02083"/>
<keyword evidence="5 6" id="KW-0472">Membrane</keyword>
<keyword evidence="3 6" id="KW-0812">Transmembrane</keyword>
<dbReference type="AlphaFoldDB" id="A0A1M7Y631"/>
<accession>A0A1M7Y631</accession>
<dbReference type="InterPro" id="IPR016174">
    <property type="entry name" value="Di-haem_cyt_TM"/>
</dbReference>
<dbReference type="PROSITE" id="PS51257">
    <property type="entry name" value="PROKAR_LIPOPROTEIN"/>
    <property type="match status" value="1"/>
</dbReference>
<dbReference type="Proteomes" id="UP000184603">
    <property type="component" value="Unassembled WGS sequence"/>
</dbReference>
<protein>
    <submittedName>
        <fullName evidence="8">Formate dehydrogenase subunit gamma</fullName>
    </submittedName>
</protein>
<dbReference type="InterPro" id="IPR011577">
    <property type="entry name" value="Cyt_b561_bac/Ni-Hgenase"/>
</dbReference>
<evidence type="ECO:0000313" key="9">
    <source>
        <dbReference type="Proteomes" id="UP000184603"/>
    </source>
</evidence>
<keyword evidence="9" id="KW-1185">Reference proteome</keyword>
<dbReference type="GO" id="GO:0015944">
    <property type="term" value="P:formate oxidation"/>
    <property type="evidence" value="ECO:0007669"/>
    <property type="project" value="TreeGrafter"/>
</dbReference>
<evidence type="ECO:0000313" key="8">
    <source>
        <dbReference type="EMBL" id="SHO47983.1"/>
    </source>
</evidence>
<keyword evidence="4 6" id="KW-1133">Transmembrane helix</keyword>
<dbReference type="OrthoDB" id="9790598at2"/>
<keyword evidence="2" id="KW-1003">Cell membrane</keyword>
<evidence type="ECO:0000259" key="7">
    <source>
        <dbReference type="Pfam" id="PF01292"/>
    </source>
</evidence>
<feature type="domain" description="Cytochrome b561 bacterial/Ni-hydrogenase" evidence="7">
    <location>
        <begin position="15"/>
        <end position="180"/>
    </location>
</feature>
<dbReference type="EMBL" id="FRFE01000008">
    <property type="protein sequence ID" value="SHO47983.1"/>
    <property type="molecule type" value="Genomic_DNA"/>
</dbReference>
<evidence type="ECO:0000256" key="6">
    <source>
        <dbReference type="SAM" id="Phobius"/>
    </source>
</evidence>